<dbReference type="OrthoDB" id="3432474at2"/>
<proteinExistence type="predicted"/>
<evidence type="ECO:0000256" key="2">
    <source>
        <dbReference type="SAM" id="Phobius"/>
    </source>
</evidence>
<keyword evidence="2" id="KW-1133">Transmembrane helix</keyword>
<accession>A0A2T0Q443</accession>
<gene>
    <name evidence="3" type="ORF">CLV72_10458</name>
</gene>
<keyword evidence="2" id="KW-0812">Transmembrane</keyword>
<keyword evidence="2" id="KW-0472">Membrane</keyword>
<evidence type="ECO:0008006" key="5">
    <source>
        <dbReference type="Google" id="ProtNLM"/>
    </source>
</evidence>
<evidence type="ECO:0000256" key="1">
    <source>
        <dbReference type="SAM" id="MobiDB-lite"/>
    </source>
</evidence>
<feature type="transmembrane region" description="Helical" evidence="2">
    <location>
        <begin position="61"/>
        <end position="83"/>
    </location>
</feature>
<protein>
    <recommendedName>
        <fullName evidence="5">Septum formation initiator</fullName>
    </recommendedName>
</protein>
<feature type="compositionally biased region" description="Basic and acidic residues" evidence="1">
    <location>
        <begin position="1"/>
        <end position="11"/>
    </location>
</feature>
<organism evidence="3 4">
    <name type="scientific">Allonocardiopsis opalescens</name>
    <dbReference type="NCBI Taxonomy" id="1144618"/>
    <lineage>
        <taxon>Bacteria</taxon>
        <taxon>Bacillati</taxon>
        <taxon>Actinomycetota</taxon>
        <taxon>Actinomycetes</taxon>
        <taxon>Streptosporangiales</taxon>
        <taxon>Allonocardiopsis</taxon>
    </lineage>
</organism>
<feature type="compositionally biased region" description="Low complexity" evidence="1">
    <location>
        <begin position="12"/>
        <end position="53"/>
    </location>
</feature>
<sequence length="156" mass="16599">MAASTTRDDAARQAARAKAGAAPARGPARAPARPKAAPARRGTAARPAPRQPQRTPPRVPFVLLVLGLMAGALVSLLMLRAVLAQDAFTLSQLRTDNRELQLYEERLRQEVVYAESPDALADRAAELGMEPGEEPLFVNLDTGRVEGEPGTGGPQQ</sequence>
<evidence type="ECO:0000313" key="3">
    <source>
        <dbReference type="EMBL" id="PRX98481.1"/>
    </source>
</evidence>
<dbReference type="RefSeq" id="WP_106245633.1">
    <property type="nucleotide sequence ID" value="NZ_PVZC01000004.1"/>
</dbReference>
<dbReference type="EMBL" id="PVZC01000004">
    <property type="protein sequence ID" value="PRX98481.1"/>
    <property type="molecule type" value="Genomic_DNA"/>
</dbReference>
<keyword evidence="4" id="KW-1185">Reference proteome</keyword>
<name>A0A2T0Q443_9ACTN</name>
<reference evidence="3 4" key="1">
    <citation type="submission" date="2018-03" db="EMBL/GenBank/DDBJ databases">
        <title>Genomic Encyclopedia of Archaeal and Bacterial Type Strains, Phase II (KMG-II): from individual species to whole genera.</title>
        <authorList>
            <person name="Goeker M."/>
        </authorList>
    </citation>
    <scope>NUCLEOTIDE SEQUENCE [LARGE SCALE GENOMIC DNA]</scope>
    <source>
        <strain evidence="3 4">DSM 45601</strain>
    </source>
</reference>
<feature type="region of interest" description="Disordered" evidence="1">
    <location>
        <begin position="131"/>
        <end position="156"/>
    </location>
</feature>
<comment type="caution">
    <text evidence="3">The sequence shown here is derived from an EMBL/GenBank/DDBJ whole genome shotgun (WGS) entry which is preliminary data.</text>
</comment>
<dbReference type="AlphaFoldDB" id="A0A2T0Q443"/>
<dbReference type="Proteomes" id="UP000237846">
    <property type="component" value="Unassembled WGS sequence"/>
</dbReference>
<evidence type="ECO:0000313" key="4">
    <source>
        <dbReference type="Proteomes" id="UP000237846"/>
    </source>
</evidence>
<feature type="region of interest" description="Disordered" evidence="1">
    <location>
        <begin position="1"/>
        <end position="57"/>
    </location>
</feature>